<feature type="compositionally biased region" description="Basic residues" evidence="1">
    <location>
        <begin position="296"/>
        <end position="312"/>
    </location>
</feature>
<protein>
    <submittedName>
        <fullName evidence="2">Uncharacterized protein</fullName>
    </submittedName>
</protein>
<evidence type="ECO:0000313" key="2">
    <source>
        <dbReference type="EMBL" id="RUS86425.1"/>
    </source>
</evidence>
<reference evidence="2 3" key="1">
    <citation type="submission" date="2019-01" db="EMBL/GenBank/DDBJ databases">
        <title>A draft genome assembly of the solar-powered sea slug Elysia chlorotica.</title>
        <authorList>
            <person name="Cai H."/>
            <person name="Li Q."/>
            <person name="Fang X."/>
            <person name="Li J."/>
            <person name="Curtis N.E."/>
            <person name="Altenburger A."/>
            <person name="Shibata T."/>
            <person name="Feng M."/>
            <person name="Maeda T."/>
            <person name="Schwartz J.A."/>
            <person name="Shigenobu S."/>
            <person name="Lundholm N."/>
            <person name="Nishiyama T."/>
            <person name="Yang H."/>
            <person name="Hasebe M."/>
            <person name="Li S."/>
            <person name="Pierce S.K."/>
            <person name="Wang J."/>
        </authorList>
    </citation>
    <scope>NUCLEOTIDE SEQUENCE [LARGE SCALE GENOMIC DNA]</scope>
    <source>
        <strain evidence="2">EC2010</strain>
        <tissue evidence="2">Whole organism of an adult</tissue>
    </source>
</reference>
<dbReference type="OrthoDB" id="432970at2759"/>
<feature type="compositionally biased region" description="Low complexity" evidence="1">
    <location>
        <begin position="258"/>
        <end position="270"/>
    </location>
</feature>
<feature type="region of interest" description="Disordered" evidence="1">
    <location>
        <begin position="244"/>
        <end position="312"/>
    </location>
</feature>
<organism evidence="2 3">
    <name type="scientific">Elysia chlorotica</name>
    <name type="common">Eastern emerald elysia</name>
    <name type="synonym">Sea slug</name>
    <dbReference type="NCBI Taxonomy" id="188477"/>
    <lineage>
        <taxon>Eukaryota</taxon>
        <taxon>Metazoa</taxon>
        <taxon>Spiralia</taxon>
        <taxon>Lophotrochozoa</taxon>
        <taxon>Mollusca</taxon>
        <taxon>Gastropoda</taxon>
        <taxon>Heterobranchia</taxon>
        <taxon>Euthyneura</taxon>
        <taxon>Panpulmonata</taxon>
        <taxon>Sacoglossa</taxon>
        <taxon>Placobranchoidea</taxon>
        <taxon>Plakobranchidae</taxon>
        <taxon>Elysia</taxon>
    </lineage>
</organism>
<dbReference type="AlphaFoldDB" id="A0A3S0ZYV8"/>
<dbReference type="Proteomes" id="UP000271974">
    <property type="component" value="Unassembled WGS sequence"/>
</dbReference>
<proteinExistence type="predicted"/>
<feature type="region of interest" description="Disordered" evidence="1">
    <location>
        <begin position="147"/>
        <end position="174"/>
    </location>
</feature>
<keyword evidence="3" id="KW-1185">Reference proteome</keyword>
<name>A0A3S0ZYV8_ELYCH</name>
<evidence type="ECO:0000256" key="1">
    <source>
        <dbReference type="SAM" id="MobiDB-lite"/>
    </source>
</evidence>
<accession>A0A3S0ZYV8</accession>
<comment type="caution">
    <text evidence="2">The sequence shown here is derived from an EMBL/GenBank/DDBJ whole genome shotgun (WGS) entry which is preliminary data.</text>
</comment>
<gene>
    <name evidence="2" type="ORF">EGW08_005803</name>
</gene>
<sequence>MRRFNEARVLLPGYISNLLFYERARLTALLVDCPDLWQEQELLPRKVALLAQIRSPCKNTNGSNFAFHIQDYTLNQASLMFYVPLEQQYYMHPEFGKPSRPATPLWSQLTPGTMFVLINFCWCLFRNGVGFRVDDLRQIYILPASAQPQQQKGNGGQGAGTETENETESAGGSDVVVGNESALEMWSNPYYFRADGDSLSPVEEVDETEEMEILQAHIGSVGAAGLGMERQRGEGSLTGAERVVGKTIRAGDGRAIESGCGNSGTSSGGSKTHRKDNQESGRNAKKANGTSVAKGWKSKNEKKVKKGKKSQW</sequence>
<dbReference type="EMBL" id="RQTK01000139">
    <property type="protein sequence ID" value="RUS86425.1"/>
    <property type="molecule type" value="Genomic_DNA"/>
</dbReference>
<evidence type="ECO:0000313" key="3">
    <source>
        <dbReference type="Proteomes" id="UP000271974"/>
    </source>
</evidence>